<dbReference type="InterPro" id="IPR006640">
    <property type="entry name" value="SprT-like_domain"/>
</dbReference>
<organism evidence="2">
    <name type="scientific">freshwater metagenome</name>
    <dbReference type="NCBI Taxonomy" id="449393"/>
    <lineage>
        <taxon>unclassified sequences</taxon>
        <taxon>metagenomes</taxon>
        <taxon>ecological metagenomes</taxon>
    </lineage>
</organism>
<dbReference type="Gene3D" id="3.30.2010.10">
    <property type="entry name" value="Metalloproteases ('zincins'), catalytic domain"/>
    <property type="match status" value="1"/>
</dbReference>
<accession>A0A6J6BVN9</accession>
<evidence type="ECO:0000313" key="3">
    <source>
        <dbReference type="EMBL" id="CAB4606168.1"/>
    </source>
</evidence>
<dbReference type="GO" id="GO:0006950">
    <property type="term" value="P:response to stress"/>
    <property type="evidence" value="ECO:0007669"/>
    <property type="project" value="UniProtKB-ARBA"/>
</dbReference>
<reference evidence="2" key="1">
    <citation type="submission" date="2020-05" db="EMBL/GenBank/DDBJ databases">
        <authorList>
            <person name="Chiriac C."/>
            <person name="Salcher M."/>
            <person name="Ghai R."/>
            <person name="Kavagutti S V."/>
        </authorList>
    </citation>
    <scope>NUCLEOTIDE SEQUENCE</scope>
</reference>
<dbReference type="Pfam" id="PF10263">
    <property type="entry name" value="SprT-like"/>
    <property type="match status" value="1"/>
</dbReference>
<protein>
    <submittedName>
        <fullName evidence="2">Unannotated protein</fullName>
    </submittedName>
</protein>
<dbReference type="AlphaFoldDB" id="A0A6J6BVN9"/>
<name>A0A6J6BVN9_9ZZZZ</name>
<feature type="domain" description="SprT-like" evidence="1">
    <location>
        <begin position="138"/>
        <end position="207"/>
    </location>
</feature>
<gene>
    <name evidence="2" type="ORF">UFOPK1433_00628</name>
    <name evidence="3" type="ORF">UFOPK1843_00525</name>
</gene>
<evidence type="ECO:0000259" key="1">
    <source>
        <dbReference type="Pfam" id="PF10263"/>
    </source>
</evidence>
<sequence>MNSLTAVKTAPLNWDFYQTARDEFVGSITLEILDAEKGKCQLHWEVSEGSFEYEEYVEAYQTAISFAIYDLKLASIHTSCRVDDTATQEFYNAVGFLPGREFNEGKFRYLRFSCDRYDLVRKIAETLMAEHLDLDVWSFGFDSAKKRLGVCKYEENLISLSRYFVDLHTLPEIDQVMRHEIAHAMAGSKAGHSKKWKDIATRIGYTHLKISGDEIGNATAKLIGVCPNGHTVYRHRKPKSPLSCSKCSPRFDRRYLITWTSRQ</sequence>
<evidence type="ECO:0000313" key="2">
    <source>
        <dbReference type="EMBL" id="CAB4543251.1"/>
    </source>
</evidence>
<dbReference type="EMBL" id="CAEZSN010000061">
    <property type="protein sequence ID" value="CAB4543251.1"/>
    <property type="molecule type" value="Genomic_DNA"/>
</dbReference>
<dbReference type="EMBL" id="CAEZUR010000032">
    <property type="protein sequence ID" value="CAB4606168.1"/>
    <property type="molecule type" value="Genomic_DNA"/>
</dbReference>
<proteinExistence type="predicted"/>